<accession>A0A8T1PA52</accession>
<gene>
    <name evidence="2" type="ORF">CIPAW_10G017600</name>
</gene>
<keyword evidence="3" id="KW-1185">Reference proteome</keyword>
<dbReference type="EMBL" id="CM031818">
    <property type="protein sequence ID" value="KAG6638172.1"/>
    <property type="molecule type" value="Genomic_DNA"/>
</dbReference>
<proteinExistence type="predicted"/>
<dbReference type="Proteomes" id="UP000811609">
    <property type="component" value="Chromosome 10"/>
</dbReference>
<comment type="caution">
    <text evidence="2">The sequence shown here is derived from an EMBL/GenBank/DDBJ whole genome shotgun (WGS) entry which is preliminary data.</text>
</comment>
<protein>
    <submittedName>
        <fullName evidence="2">Uncharacterized protein</fullName>
    </submittedName>
</protein>
<reference evidence="2" key="1">
    <citation type="submission" date="2020-12" db="EMBL/GenBank/DDBJ databases">
        <title>WGS assembly of Carya illinoinensis cv. Pawnee.</title>
        <authorList>
            <person name="Platts A."/>
            <person name="Shu S."/>
            <person name="Wright S."/>
            <person name="Barry K."/>
            <person name="Edger P."/>
            <person name="Pires J.C."/>
            <person name="Schmutz J."/>
        </authorList>
    </citation>
    <scope>NUCLEOTIDE SEQUENCE</scope>
    <source>
        <tissue evidence="2">Leaf</tissue>
    </source>
</reference>
<evidence type="ECO:0000313" key="3">
    <source>
        <dbReference type="Proteomes" id="UP000811609"/>
    </source>
</evidence>
<feature type="region of interest" description="Disordered" evidence="1">
    <location>
        <begin position="1"/>
        <end position="25"/>
    </location>
</feature>
<name>A0A8T1PA52_CARIL</name>
<evidence type="ECO:0000313" key="2">
    <source>
        <dbReference type="EMBL" id="KAG6638172.1"/>
    </source>
</evidence>
<sequence length="87" mass="9385">MGLGDLWSSTENNGAEGGSEGRSFTHRSGAFLMEGDRLADSVATKNSNALWWSTSVLEEGELTVGIFSGEHYSVIFVGPIDSDLDWE</sequence>
<organism evidence="2 3">
    <name type="scientific">Carya illinoinensis</name>
    <name type="common">Pecan</name>
    <dbReference type="NCBI Taxonomy" id="32201"/>
    <lineage>
        <taxon>Eukaryota</taxon>
        <taxon>Viridiplantae</taxon>
        <taxon>Streptophyta</taxon>
        <taxon>Embryophyta</taxon>
        <taxon>Tracheophyta</taxon>
        <taxon>Spermatophyta</taxon>
        <taxon>Magnoliopsida</taxon>
        <taxon>eudicotyledons</taxon>
        <taxon>Gunneridae</taxon>
        <taxon>Pentapetalae</taxon>
        <taxon>rosids</taxon>
        <taxon>fabids</taxon>
        <taxon>Fagales</taxon>
        <taxon>Juglandaceae</taxon>
        <taxon>Carya</taxon>
    </lineage>
</organism>
<evidence type="ECO:0000256" key="1">
    <source>
        <dbReference type="SAM" id="MobiDB-lite"/>
    </source>
</evidence>
<dbReference type="AlphaFoldDB" id="A0A8T1PA52"/>